<keyword evidence="3" id="KW-1185">Reference proteome</keyword>
<proteinExistence type="predicted"/>
<feature type="region of interest" description="Disordered" evidence="1">
    <location>
        <begin position="332"/>
        <end position="367"/>
    </location>
</feature>
<feature type="compositionally biased region" description="Basic and acidic residues" evidence="1">
    <location>
        <begin position="440"/>
        <end position="457"/>
    </location>
</feature>
<gene>
    <name evidence="2" type="ORF">LSH36_12g14040</name>
</gene>
<reference evidence="2" key="1">
    <citation type="journal article" date="2023" name="Mol. Biol. Evol.">
        <title>Third-Generation Sequencing Reveals the Adaptive Role of the Epigenome in Three Deep-Sea Polychaetes.</title>
        <authorList>
            <person name="Perez M."/>
            <person name="Aroh O."/>
            <person name="Sun Y."/>
            <person name="Lan Y."/>
            <person name="Juniper S.K."/>
            <person name="Young C.R."/>
            <person name="Angers B."/>
            <person name="Qian P.Y."/>
        </authorList>
    </citation>
    <scope>NUCLEOTIDE SEQUENCE</scope>
    <source>
        <strain evidence="2">P08H-3</strain>
    </source>
</reference>
<feature type="compositionally biased region" description="Basic and acidic residues" evidence="1">
    <location>
        <begin position="221"/>
        <end position="230"/>
    </location>
</feature>
<feature type="compositionally biased region" description="Basic and acidic residues" evidence="1">
    <location>
        <begin position="417"/>
        <end position="430"/>
    </location>
</feature>
<evidence type="ECO:0008006" key="4">
    <source>
        <dbReference type="Google" id="ProtNLM"/>
    </source>
</evidence>
<dbReference type="AlphaFoldDB" id="A0AAD9KDC1"/>
<feature type="compositionally biased region" description="Basic and acidic residues" evidence="1">
    <location>
        <begin position="792"/>
        <end position="808"/>
    </location>
</feature>
<feature type="region of interest" description="Disordered" evidence="1">
    <location>
        <begin position="218"/>
        <end position="272"/>
    </location>
</feature>
<comment type="caution">
    <text evidence="2">The sequence shown here is derived from an EMBL/GenBank/DDBJ whole genome shotgun (WGS) entry which is preliminary data.</text>
</comment>
<sequence length="848" mass="94746">MASMFDRGDSYRVQYLGSNVLAVRAVTGLGVLQKPLMEMYFRYQKDTTRSSVLLQERRLAMNDKGMIVLCEGDADSPAVDESYAMPSILFWDAVRFVSVRTRDKKIRAAFEPLDNDHSRNKENLFVTLDKSLHFIHKKHHPTLFCCVLRRTQGLKALDVHAFVCYSDEEALGLVRALDTVNTSYTSEEQQETGVFGYNPFGKESISSAAGLQLALPGKQSSLDKRNDDVCRPQSAHFRPSEGAAERPNGGRPSTRSVSVRNKHSRVKSPHRPVSQNYQLFTGSQPNLSVFSTCPARNLDPKLCVQATGGTCTDRNSRVFHLSQEDFSSQLSLASTDNCPTGGHTTHRDIDRTPSETPIRQNQKEETTHGYVHNINQTLARKDERHYNEDKRNSGAAVAILKFGNPQMRSDNPNHYNGKRETSDQHVDKVAKQPSFGDRGIFQEDRGYLPDDKTKESKQSSTKRMGQGYSLLSRSSGPLPGYAPHQNSRQPYAPSPAEEERPVSSIHQHTSQAPGTRSDVRGSTTNLNRDQTVVDTYYNVNQLSGVTRGERLNQNVVNASPAPMVPPHTPILRKTNSLRGNITSPEQRQTIQGTVMAQLTPHSERGASPFTSRRGPPGIATNVWDREPPGSQSSNQTPMTTHSKPIAKVPPHKVQGVKVLPSQPSFRKGDVPSQINRNLHKELDNSAVNSSSDMPKEDKFVQQAHPSSLFDDKSRNRNFMSPSQYFAEQKTPSVSDESAAKDIYAIVNKTKKQSQQPKVKNMSKSQQSLNNWQFQRTPTKEPSSRIANQSFSNDRRTFDDSHSESLIQSEKKDAEIASLLQNIKFDYEATLTPHAPHGTNFEKSLGYFP</sequence>
<feature type="compositionally biased region" description="Polar residues" evidence="1">
    <location>
        <begin position="504"/>
        <end position="527"/>
    </location>
</feature>
<feature type="compositionally biased region" description="Polar residues" evidence="1">
    <location>
        <begin position="752"/>
        <end position="776"/>
    </location>
</feature>
<dbReference type="Proteomes" id="UP001208570">
    <property type="component" value="Unassembled WGS sequence"/>
</dbReference>
<dbReference type="PANTHER" id="PTHR21219:SF4">
    <property type="entry name" value="PID DOMAIN-CONTAINING PROTEIN"/>
    <property type="match status" value="1"/>
</dbReference>
<dbReference type="EMBL" id="JAODUP010000012">
    <property type="protein sequence ID" value="KAK2169109.1"/>
    <property type="molecule type" value="Genomic_DNA"/>
</dbReference>
<feature type="compositionally biased region" description="Low complexity" evidence="1">
    <location>
        <begin position="467"/>
        <end position="481"/>
    </location>
</feature>
<organism evidence="2 3">
    <name type="scientific">Paralvinella palmiformis</name>
    <dbReference type="NCBI Taxonomy" id="53620"/>
    <lineage>
        <taxon>Eukaryota</taxon>
        <taxon>Metazoa</taxon>
        <taxon>Spiralia</taxon>
        <taxon>Lophotrochozoa</taxon>
        <taxon>Annelida</taxon>
        <taxon>Polychaeta</taxon>
        <taxon>Sedentaria</taxon>
        <taxon>Canalipalpata</taxon>
        <taxon>Terebellida</taxon>
        <taxon>Terebelliformia</taxon>
        <taxon>Alvinellidae</taxon>
        <taxon>Paralvinella</taxon>
    </lineage>
</organism>
<accession>A0AAD9KDC1</accession>
<feature type="compositionally biased region" description="Basic residues" evidence="1">
    <location>
        <begin position="260"/>
        <end position="270"/>
    </location>
</feature>
<evidence type="ECO:0000313" key="2">
    <source>
        <dbReference type="EMBL" id="KAK2169109.1"/>
    </source>
</evidence>
<feature type="region of interest" description="Disordered" evidence="1">
    <location>
        <begin position="401"/>
        <end position="527"/>
    </location>
</feature>
<dbReference type="PANTHER" id="PTHR21219">
    <property type="entry name" value="FI19613P1"/>
    <property type="match status" value="1"/>
</dbReference>
<protein>
    <recommendedName>
        <fullName evidence="4">PID domain-containing protein</fullName>
    </recommendedName>
</protein>
<feature type="compositionally biased region" description="Polar residues" evidence="1">
    <location>
        <begin position="629"/>
        <end position="642"/>
    </location>
</feature>
<feature type="region of interest" description="Disordered" evidence="1">
    <location>
        <begin position="603"/>
        <end position="646"/>
    </location>
</feature>
<name>A0AAD9KDC1_9ANNE</name>
<evidence type="ECO:0000256" key="1">
    <source>
        <dbReference type="SAM" id="MobiDB-lite"/>
    </source>
</evidence>
<feature type="region of interest" description="Disordered" evidence="1">
    <location>
        <begin position="749"/>
        <end position="808"/>
    </location>
</feature>
<evidence type="ECO:0000313" key="3">
    <source>
        <dbReference type="Proteomes" id="UP001208570"/>
    </source>
</evidence>